<feature type="transmembrane region" description="Helical" evidence="6">
    <location>
        <begin position="232"/>
        <end position="252"/>
    </location>
</feature>
<dbReference type="InterPro" id="IPR022464">
    <property type="entry name" value="Strep_pil_isopept_link"/>
</dbReference>
<feature type="compositionally biased region" description="Polar residues" evidence="5">
    <location>
        <begin position="218"/>
        <end position="227"/>
    </location>
</feature>
<gene>
    <name evidence="9" type="ORF">H9717_03880</name>
</gene>
<organism evidence="9 10">
    <name type="scientific">Candidatus Eisenbergiella merdipullorum</name>
    <dbReference type="NCBI Taxonomy" id="2838553"/>
    <lineage>
        <taxon>Bacteria</taxon>
        <taxon>Bacillati</taxon>
        <taxon>Bacillota</taxon>
        <taxon>Clostridia</taxon>
        <taxon>Lachnospirales</taxon>
        <taxon>Lachnospiraceae</taxon>
        <taxon>Eisenbergiella</taxon>
    </lineage>
</organism>
<accession>A0A9D2I5R6</accession>
<feature type="domain" description="Gram-positive cocci surface proteins LPxTG" evidence="8">
    <location>
        <begin position="223"/>
        <end position="262"/>
    </location>
</feature>
<evidence type="ECO:0000256" key="6">
    <source>
        <dbReference type="SAM" id="Phobius"/>
    </source>
</evidence>
<proteinExistence type="predicted"/>
<dbReference type="Gene3D" id="2.60.40.3050">
    <property type="match status" value="1"/>
</dbReference>
<keyword evidence="6" id="KW-0472">Membrane</keyword>
<evidence type="ECO:0000256" key="2">
    <source>
        <dbReference type="ARBA" id="ARBA00022525"/>
    </source>
</evidence>
<dbReference type="Pfam" id="PF12892">
    <property type="entry name" value="FctA"/>
    <property type="match status" value="1"/>
</dbReference>
<dbReference type="EMBL" id="DWYY01000045">
    <property type="protein sequence ID" value="HJA92243.1"/>
    <property type="molecule type" value="Genomic_DNA"/>
</dbReference>
<dbReference type="InterPro" id="IPR038174">
    <property type="entry name" value="Strep_pil_link_sf"/>
</dbReference>
<reference evidence="9" key="1">
    <citation type="journal article" date="2021" name="PeerJ">
        <title>Extensive microbial diversity within the chicken gut microbiome revealed by metagenomics and culture.</title>
        <authorList>
            <person name="Gilroy R."/>
            <person name="Ravi A."/>
            <person name="Getino M."/>
            <person name="Pursley I."/>
            <person name="Horton D.L."/>
            <person name="Alikhan N.F."/>
            <person name="Baker D."/>
            <person name="Gharbi K."/>
            <person name="Hall N."/>
            <person name="Watson M."/>
            <person name="Adriaenssens E.M."/>
            <person name="Foster-Nyarko E."/>
            <person name="Jarju S."/>
            <person name="Secka A."/>
            <person name="Antonio M."/>
            <person name="Oren A."/>
            <person name="Chaudhuri R.R."/>
            <person name="La Ragione R."/>
            <person name="Hildebrand F."/>
            <person name="Pallen M.J."/>
        </authorList>
    </citation>
    <scope>NUCLEOTIDE SEQUENCE</scope>
    <source>
        <strain evidence="9">CHK179-7159</strain>
    </source>
</reference>
<evidence type="ECO:0000256" key="7">
    <source>
        <dbReference type="SAM" id="SignalP"/>
    </source>
</evidence>
<dbReference type="AlphaFoldDB" id="A0A9D2I5R6"/>
<dbReference type="Proteomes" id="UP000886858">
    <property type="component" value="Unassembled WGS sequence"/>
</dbReference>
<feature type="compositionally biased region" description="Low complexity" evidence="5">
    <location>
        <begin position="207"/>
        <end position="217"/>
    </location>
</feature>
<reference evidence="9" key="2">
    <citation type="submission" date="2021-04" db="EMBL/GenBank/DDBJ databases">
        <authorList>
            <person name="Gilroy R."/>
        </authorList>
    </citation>
    <scope>NUCLEOTIDE SEQUENCE</scope>
    <source>
        <strain evidence="9">CHK179-7159</strain>
    </source>
</reference>
<keyword evidence="2" id="KW-0964">Secreted</keyword>
<keyword evidence="3 7" id="KW-0732">Signal</keyword>
<keyword evidence="1" id="KW-0134">Cell wall</keyword>
<protein>
    <submittedName>
        <fullName evidence="9">LPXTG cell wall anchor domain-containing protein</fullName>
    </submittedName>
</protein>
<evidence type="ECO:0000256" key="1">
    <source>
        <dbReference type="ARBA" id="ARBA00022512"/>
    </source>
</evidence>
<evidence type="ECO:0000313" key="10">
    <source>
        <dbReference type="Proteomes" id="UP000886858"/>
    </source>
</evidence>
<dbReference type="NCBIfam" id="TIGR03786">
    <property type="entry name" value="strep_pil_rpt"/>
    <property type="match status" value="1"/>
</dbReference>
<comment type="caution">
    <text evidence="9">The sequence shown here is derived from an EMBL/GenBank/DDBJ whole genome shotgun (WGS) entry which is preliminary data.</text>
</comment>
<dbReference type="PROSITE" id="PS50847">
    <property type="entry name" value="GRAM_POS_ANCHORING"/>
    <property type="match status" value="1"/>
</dbReference>
<evidence type="ECO:0000256" key="5">
    <source>
        <dbReference type="SAM" id="MobiDB-lite"/>
    </source>
</evidence>
<dbReference type="InterPro" id="IPR019931">
    <property type="entry name" value="LPXTG_anchor"/>
</dbReference>
<keyword evidence="6" id="KW-1133">Transmembrane helix</keyword>
<evidence type="ECO:0000256" key="4">
    <source>
        <dbReference type="ARBA" id="ARBA00023088"/>
    </source>
</evidence>
<sequence length="262" mass="27760">MKKKLGQIRKLLLLTLLGVTLVMPVTAQAADYNYTLGKGELCATVKESGSGIPEGNEYRVILTAEAGMPMPDGSVMVTDEDGTEKLVKEITVKAGETADFQGIYYNAPGEYHYTIHQEAEPRNNFTYDTTVYNVGVWIVNDGNDGLKAMIFGYRSDSTEKAEQFLFQNHYSRPANPSNPSDDGGNGGGSGDSTPTVVQTVVTPAVPAPPAQVVLPPASQTGTGPQTGDESNVMLWAAGALLGAAVLIISAFLGKKNNKADKA</sequence>
<feature type="region of interest" description="Disordered" evidence="5">
    <location>
        <begin position="170"/>
        <end position="195"/>
    </location>
</feature>
<feature type="chain" id="PRO_5038979015" evidence="7">
    <location>
        <begin position="30"/>
        <end position="262"/>
    </location>
</feature>
<name>A0A9D2I5R6_9FIRM</name>
<evidence type="ECO:0000256" key="3">
    <source>
        <dbReference type="ARBA" id="ARBA00022729"/>
    </source>
</evidence>
<feature type="signal peptide" evidence="7">
    <location>
        <begin position="1"/>
        <end position="29"/>
    </location>
</feature>
<keyword evidence="6" id="KW-0812">Transmembrane</keyword>
<evidence type="ECO:0000313" key="9">
    <source>
        <dbReference type="EMBL" id="HJA92243.1"/>
    </source>
</evidence>
<dbReference type="NCBIfam" id="TIGR01167">
    <property type="entry name" value="LPXTG_anchor"/>
    <property type="match status" value="1"/>
</dbReference>
<feature type="region of interest" description="Disordered" evidence="5">
    <location>
        <begin position="207"/>
        <end position="227"/>
    </location>
</feature>
<evidence type="ECO:0000259" key="8">
    <source>
        <dbReference type="PROSITE" id="PS50847"/>
    </source>
</evidence>
<keyword evidence="4" id="KW-0572">Peptidoglycan-anchor</keyword>